<dbReference type="EMBL" id="PGGN01000004">
    <property type="protein sequence ID" value="PSH56148.1"/>
    <property type="molecule type" value="Genomic_DNA"/>
</dbReference>
<sequence>MLGSFFKGVDNRLDQVGLGQYKECRRLFQAPVRFHRRMNKIPVTKFSLSIRVTSNESVVNRKSFLPIKT</sequence>
<evidence type="ECO:0000313" key="1">
    <source>
        <dbReference type="EMBL" id="PSH56148.1"/>
    </source>
</evidence>
<dbReference type="Proteomes" id="UP000241158">
    <property type="component" value="Unassembled WGS sequence"/>
</dbReference>
<name>A0A2P7APL3_9HYPH</name>
<evidence type="ECO:0000313" key="2">
    <source>
        <dbReference type="Proteomes" id="UP000241158"/>
    </source>
</evidence>
<proteinExistence type="predicted"/>
<keyword evidence="2" id="KW-1185">Reference proteome</keyword>
<protein>
    <submittedName>
        <fullName evidence="1">Uncharacterized protein</fullName>
    </submittedName>
</protein>
<reference evidence="2" key="1">
    <citation type="submission" date="2017-11" db="EMBL/GenBank/DDBJ databases">
        <authorList>
            <person name="Kuznetsova I."/>
            <person name="Sazanova A."/>
            <person name="Chirak E."/>
            <person name="Safronova V."/>
            <person name="Willems A."/>
        </authorList>
    </citation>
    <scope>NUCLEOTIDE SEQUENCE [LARGE SCALE GENOMIC DNA]</scope>
    <source>
        <strain evidence="2">PEPV15</strain>
    </source>
</reference>
<organism evidence="1 2">
    <name type="scientific">Phyllobacterium endophyticum</name>
    <dbReference type="NCBI Taxonomy" id="1149773"/>
    <lineage>
        <taxon>Bacteria</taxon>
        <taxon>Pseudomonadati</taxon>
        <taxon>Pseudomonadota</taxon>
        <taxon>Alphaproteobacteria</taxon>
        <taxon>Hyphomicrobiales</taxon>
        <taxon>Phyllobacteriaceae</taxon>
        <taxon>Phyllobacterium</taxon>
    </lineage>
</organism>
<dbReference type="AlphaFoldDB" id="A0A2P7APL3"/>
<comment type="caution">
    <text evidence="1">The sequence shown here is derived from an EMBL/GenBank/DDBJ whole genome shotgun (WGS) entry which is preliminary data.</text>
</comment>
<gene>
    <name evidence="1" type="ORF">CU100_21355</name>
</gene>
<accession>A0A2P7APL3</accession>